<dbReference type="AlphaFoldDB" id="A0A3D8J0X6"/>
<dbReference type="InterPro" id="IPR021283">
    <property type="entry name" value="Phage_Wedge1"/>
</dbReference>
<protein>
    <submittedName>
        <fullName evidence="1">Uncharacterized protein</fullName>
    </submittedName>
</protein>
<dbReference type="EMBL" id="NXLW01000020">
    <property type="protein sequence ID" value="RDU70431.1"/>
    <property type="molecule type" value="Genomic_DNA"/>
</dbReference>
<reference evidence="1 2" key="1">
    <citation type="submission" date="2018-04" db="EMBL/GenBank/DDBJ databases">
        <title>Novel Campyloabacter and Helicobacter Species and Strains.</title>
        <authorList>
            <person name="Mannion A.J."/>
            <person name="Shen Z."/>
            <person name="Fox J.G."/>
        </authorList>
    </citation>
    <scope>NUCLEOTIDE SEQUENCE [LARGE SCALE GENOMIC DNA]</scope>
    <source>
        <strain evidence="1 2">MIT 97-5075</strain>
    </source>
</reference>
<accession>A0A3D8J0X6</accession>
<dbReference type="Pfam" id="PF11041">
    <property type="entry name" value="Phage_Wedge1"/>
    <property type="match status" value="1"/>
</dbReference>
<sequence>MATIQDQFRGTNIETLLKELDKVINKHSINLISFLNEHVNNLDTATDYGLDLWGRLLGFPRYIPVEASSGEIKSKYFNFYENSFHKLQFYKKVEKFTYTALSDDSYRIILKSLTLKLTQDCTLPKINDFCEYLFSNFGGASFIRDSYDMKFATYIFRYEIPDWLKYVIEKYDILPRPAGVGARYLESLAYYIGFNGQSRYKETGQRDFSNFYKSIFKPVDKKRFIHNAIQAYKPLQYNLFYNFMPAIIERPEHKKTKRILNKYAEFMYLVATLLVDPSNSQSEYVLQNNTYETALNIFYNQIILFFETDINRNQDFNELFDKYKNAFDSLGTISGAYSFDNVIRQINLYANEHEGYKEKGYNEKVKDVIRIVEKIIEDNHLYTIEVDNSFTKDDADNEFTDDLATIRDLYMQAYDVAIDKSFLLIQDNLTKEQNADFFVSQLEAVINFNAASANNDIRETRKIISQYKDKLSELIPSNNISNDKSEVKEKTIEDDFISIMLAIYNHKNCPKEFEDNFKSENDLINYCNEYIEYIKQHDNYKELMTQTTEQYKQALASLDY</sequence>
<gene>
    <name evidence="1" type="ORF">CQA66_08460</name>
</gene>
<proteinExistence type="predicted"/>
<name>A0A3D8J0X6_9HELI</name>
<evidence type="ECO:0000313" key="1">
    <source>
        <dbReference type="EMBL" id="RDU70431.1"/>
    </source>
</evidence>
<dbReference type="RefSeq" id="WP_115582650.1">
    <property type="nucleotide sequence ID" value="NZ_NXLW01000020.1"/>
</dbReference>
<keyword evidence="2" id="KW-1185">Reference proteome</keyword>
<dbReference type="Proteomes" id="UP000256424">
    <property type="component" value="Unassembled WGS sequence"/>
</dbReference>
<evidence type="ECO:0000313" key="2">
    <source>
        <dbReference type="Proteomes" id="UP000256424"/>
    </source>
</evidence>
<comment type="caution">
    <text evidence="1">The sequence shown here is derived from an EMBL/GenBank/DDBJ whole genome shotgun (WGS) entry which is preliminary data.</text>
</comment>
<organism evidence="1 2">
    <name type="scientific">Helicobacter aurati</name>
    <dbReference type="NCBI Taxonomy" id="137778"/>
    <lineage>
        <taxon>Bacteria</taxon>
        <taxon>Pseudomonadati</taxon>
        <taxon>Campylobacterota</taxon>
        <taxon>Epsilonproteobacteria</taxon>
        <taxon>Campylobacterales</taxon>
        <taxon>Helicobacteraceae</taxon>
        <taxon>Helicobacter</taxon>
    </lineage>
</organism>